<keyword evidence="1" id="KW-0175">Coiled coil</keyword>
<dbReference type="EMBL" id="GG738910">
    <property type="protein sequence ID" value="EFC38189.1"/>
    <property type="molecule type" value="Genomic_DNA"/>
</dbReference>
<reference evidence="3 4" key="1">
    <citation type="journal article" date="2010" name="Cell">
        <title>The genome of Naegleria gruberi illuminates early eukaryotic versatility.</title>
        <authorList>
            <person name="Fritz-Laylin L.K."/>
            <person name="Prochnik S.E."/>
            <person name="Ginger M.L."/>
            <person name="Dacks J.B."/>
            <person name="Carpenter M.L."/>
            <person name="Field M.C."/>
            <person name="Kuo A."/>
            <person name="Paredez A."/>
            <person name="Chapman J."/>
            <person name="Pham J."/>
            <person name="Shu S."/>
            <person name="Neupane R."/>
            <person name="Cipriano M."/>
            <person name="Mancuso J."/>
            <person name="Tu H."/>
            <person name="Salamov A."/>
            <person name="Lindquist E."/>
            <person name="Shapiro H."/>
            <person name="Lucas S."/>
            <person name="Grigoriev I.V."/>
            <person name="Cande W.Z."/>
            <person name="Fulton C."/>
            <person name="Rokhsar D.S."/>
            <person name="Dawson S.C."/>
        </authorList>
    </citation>
    <scope>NUCLEOTIDE SEQUENCE [LARGE SCALE GENOMIC DNA]</scope>
    <source>
        <strain evidence="3 4">NEG-M</strain>
    </source>
</reference>
<name>D2VYD7_NAEGR</name>
<organism evidence="4">
    <name type="scientific">Naegleria gruberi</name>
    <name type="common">Amoeba</name>
    <dbReference type="NCBI Taxonomy" id="5762"/>
    <lineage>
        <taxon>Eukaryota</taxon>
        <taxon>Discoba</taxon>
        <taxon>Heterolobosea</taxon>
        <taxon>Tetramitia</taxon>
        <taxon>Eutetramitia</taxon>
        <taxon>Vahlkampfiidae</taxon>
        <taxon>Naegleria</taxon>
    </lineage>
</organism>
<keyword evidence="4" id="KW-1185">Reference proteome</keyword>
<feature type="compositionally biased region" description="Polar residues" evidence="2">
    <location>
        <begin position="1"/>
        <end position="15"/>
    </location>
</feature>
<dbReference type="Proteomes" id="UP000006671">
    <property type="component" value="Unassembled WGS sequence"/>
</dbReference>
<gene>
    <name evidence="3" type="ORF">NAEGRDRAFT_74084</name>
</gene>
<dbReference type="KEGG" id="ngr:NAEGRDRAFT_74084"/>
<dbReference type="OrthoDB" id="10375764at2759"/>
<feature type="coiled-coil region" evidence="1">
    <location>
        <begin position="490"/>
        <end position="665"/>
    </location>
</feature>
<evidence type="ECO:0000256" key="1">
    <source>
        <dbReference type="SAM" id="Coils"/>
    </source>
</evidence>
<protein>
    <submittedName>
        <fullName evidence="3">Predicted protein</fullName>
    </submittedName>
</protein>
<evidence type="ECO:0000256" key="2">
    <source>
        <dbReference type="SAM" id="MobiDB-lite"/>
    </source>
</evidence>
<dbReference type="VEuPathDB" id="AmoebaDB:NAEGRDRAFT_74084"/>
<dbReference type="FunCoup" id="D2VYD7">
    <property type="interactions" value="118"/>
</dbReference>
<evidence type="ECO:0000313" key="3">
    <source>
        <dbReference type="EMBL" id="EFC38189.1"/>
    </source>
</evidence>
<feature type="coiled-coil region" evidence="1">
    <location>
        <begin position="196"/>
        <end position="248"/>
    </location>
</feature>
<dbReference type="AlphaFoldDB" id="D2VYD7"/>
<dbReference type="RefSeq" id="XP_002670933.1">
    <property type="nucleotide sequence ID" value="XM_002670887.1"/>
</dbReference>
<dbReference type="OMA" id="CNAHIND"/>
<dbReference type="InParanoid" id="D2VYD7"/>
<evidence type="ECO:0000313" key="4">
    <source>
        <dbReference type="Proteomes" id="UP000006671"/>
    </source>
</evidence>
<sequence>MSQQQFVGNGSPPNISTTSMNAAATNTTTGNVVVGTSTTPSTNTGNVGGISNGAGTASLKTSPNDLLLNLRKYTNKLLEINGTNQVVSVPSNVGVGKEVAQPLASLSTPTLNLNQNIEENRNNQQIEEERVEPQQVFKIPQQQTSRPASPKRSESLVIMDDQISDIESVTDNDQSNTSKTVVNYRDLEVKKCYDIIFKLRNRLAKEKEKNDQQERRKEDSTKMLGKLIDHYKSENSRLIQQLDLLRRDSDAQIEEQLHQMNDLRISNFTLSEEINILRNSVNIEKQKGDQDIERHIREKSKTQSELIECKRENSKLRETIMVLEENIKKAELNAAESVKNFEEIEIPSLKRKCGYYEKTISDLEKKLDEIRKDQERSVNQHVERFKSKEAVMGETIKRLEEDLKKQRESMKQNSNSSSEEKKQLEIQLKEQVNLNDETRLELANLKSSLEDIEVNMLNHLIQEHEELIIEVSQMDAFMTEVFSVKSRKEIKRLVTENLELKNQLSLMNEQYEINKKQLQHATLELDELKSSFNKGDQVLSQLENQRKTQSERHRIELEELRTEMRNFTISQKAEKENLLDLLDNTKTQLDTCQHKMEQMQLERSDGQKEVQYLRKRNSELETQLLNAESDRQRLVSEVSNLNCTLDQLRDEVDAKNDENRKIVEQSRSSMQSIQVKLNRDQQIYQKSEYDWNQKVKHLNDMVLQAEYNLSEYKKKYKEEISSFNNDLIMRQQQIESLQTDVQRMKQEGMSITAQNKKDLDVREQEIQKIKREKQQLEHSIVQKEREKDSFKLRLEMMERELSRLKSQYNVK</sequence>
<feature type="region of interest" description="Disordered" evidence="2">
    <location>
        <begin position="404"/>
        <end position="424"/>
    </location>
</feature>
<dbReference type="STRING" id="5762.D2VYD7"/>
<feature type="region of interest" description="Disordered" evidence="2">
    <location>
        <begin position="1"/>
        <end position="21"/>
    </location>
</feature>
<dbReference type="GeneID" id="8857778"/>
<feature type="coiled-coil region" evidence="1">
    <location>
        <begin position="727"/>
        <end position="807"/>
    </location>
</feature>
<accession>D2VYD7</accession>
<proteinExistence type="predicted"/>